<dbReference type="PANTHER" id="PTHR40472">
    <property type="entry name" value="RICIN B-TYPE LECTIN DOMAIN-CONTAINING PROTEIN"/>
    <property type="match status" value="1"/>
</dbReference>
<name>A0A8W8JQ50_MAGGI</name>
<evidence type="ECO:0000313" key="1">
    <source>
        <dbReference type="EnsemblMetazoa" id="G19763.3:cds"/>
    </source>
</evidence>
<dbReference type="Proteomes" id="UP000005408">
    <property type="component" value="Unassembled WGS sequence"/>
</dbReference>
<dbReference type="EnsemblMetazoa" id="G19763.2">
    <property type="protein sequence ID" value="G19763.2:cds"/>
    <property type="gene ID" value="G19763"/>
</dbReference>
<organism evidence="1 2">
    <name type="scientific">Magallana gigas</name>
    <name type="common">Pacific oyster</name>
    <name type="synonym">Crassostrea gigas</name>
    <dbReference type="NCBI Taxonomy" id="29159"/>
    <lineage>
        <taxon>Eukaryota</taxon>
        <taxon>Metazoa</taxon>
        <taxon>Spiralia</taxon>
        <taxon>Lophotrochozoa</taxon>
        <taxon>Mollusca</taxon>
        <taxon>Bivalvia</taxon>
        <taxon>Autobranchia</taxon>
        <taxon>Pteriomorphia</taxon>
        <taxon>Ostreida</taxon>
        <taxon>Ostreoidea</taxon>
        <taxon>Ostreidae</taxon>
        <taxon>Magallana</taxon>
    </lineage>
</organism>
<dbReference type="EnsemblMetazoa" id="G19763.3">
    <property type="protein sequence ID" value="G19763.3:cds"/>
    <property type="gene ID" value="G19763"/>
</dbReference>
<dbReference type="InterPro" id="IPR039051">
    <property type="entry name" value="SE-CTX-like"/>
</dbReference>
<dbReference type="EnsemblMetazoa" id="G19763.1">
    <property type="protein sequence ID" value="G19763.1:cds"/>
    <property type="gene ID" value="G19763"/>
</dbReference>
<dbReference type="AlphaFoldDB" id="A0A8W8JQ50"/>
<sequence>MGKLLTKVSPYLGMVGPIVGLLSGLTGLGAETAELRYMRRMLSTIENRFDRIDVRLDEIARQIDWSRTRTQLYPYERRILSLKIELQRFFNSKTNVEFSFYNESFVRAYENGIQHSTRMLYNHIVSSNFVFSDNILEAAIEGTNNDRRAVQEFMLGLTRLILLGSQIEMAYYKLKLPDSLRSLKQEWVNKIQNMRRAMKRADAEIVSKFRTVSANDAKNIIRNNKGSANWVVADLIHDHLSDKFYWRTWLVVVYDDVRGNDDHQISYCGGYHVFRFNGYNFMIVSKSKTSDGISFYLADIILGTPDVCTYIQYGGFWGGGRVRSCNGAKTVLSSIDHNVDCVNFSALAVIKQSANPAVEADYDHYRSTDEYPFKLIIFG</sequence>
<accession>A0A8W8JQ50</accession>
<protein>
    <submittedName>
        <fullName evidence="1">Uncharacterized protein</fullName>
    </submittedName>
</protein>
<reference evidence="1" key="1">
    <citation type="submission" date="2022-08" db="UniProtKB">
        <authorList>
            <consortium name="EnsemblMetazoa"/>
        </authorList>
    </citation>
    <scope>IDENTIFICATION</scope>
    <source>
        <strain evidence="1">05x7-T-G4-1.051#20</strain>
    </source>
</reference>
<dbReference type="PANTHER" id="PTHR40472:SF10">
    <property type="entry name" value="RAPUNZEL 5"/>
    <property type="match status" value="1"/>
</dbReference>
<keyword evidence="2" id="KW-1185">Reference proteome</keyword>
<evidence type="ECO:0000313" key="2">
    <source>
        <dbReference type="Proteomes" id="UP000005408"/>
    </source>
</evidence>
<proteinExistence type="predicted"/>